<gene>
    <name evidence="1" type="ORF">DCM83_15285</name>
</gene>
<evidence type="ECO:0000313" key="1">
    <source>
        <dbReference type="EMBL" id="UUO66427.1"/>
    </source>
</evidence>
<evidence type="ECO:0000313" key="2">
    <source>
        <dbReference type="Proteomes" id="UP001058872"/>
    </source>
</evidence>
<reference evidence="1" key="1">
    <citation type="submission" date="2018-04" db="EMBL/GenBank/DDBJ databases">
        <title>Genomes of Endosymbiotic and Endophytic Bradyrhizobium Publication status.</title>
        <authorList>
            <person name="Guha S."/>
            <person name="Jorrin B."/>
            <person name="Sarkar M."/>
            <person name="Poole P.S."/>
            <person name="DasGupta M."/>
        </authorList>
    </citation>
    <scope>NUCLEOTIDE SEQUENCE</scope>
    <source>
        <strain evidence="1">WBOS16</strain>
    </source>
</reference>
<protein>
    <submittedName>
        <fullName evidence="1">Uncharacterized protein</fullName>
    </submittedName>
</protein>
<accession>A0AAE9N7M1</accession>
<name>A0AAE9N7M1_9BRAD</name>
<organism evidence="1 2">
    <name type="scientific">Bradyrhizobium betae</name>
    <dbReference type="NCBI Taxonomy" id="244734"/>
    <lineage>
        <taxon>Bacteria</taxon>
        <taxon>Pseudomonadati</taxon>
        <taxon>Pseudomonadota</taxon>
        <taxon>Alphaproteobacteria</taxon>
        <taxon>Hyphomicrobiales</taxon>
        <taxon>Nitrobacteraceae</taxon>
        <taxon>Bradyrhizobium</taxon>
    </lineage>
</organism>
<dbReference type="AlphaFoldDB" id="A0AAE9N7M1"/>
<dbReference type="EMBL" id="CP028989">
    <property type="protein sequence ID" value="UUO66427.1"/>
    <property type="molecule type" value="Genomic_DNA"/>
</dbReference>
<proteinExistence type="predicted"/>
<sequence length="77" mass="8942">MRPLPACWRRFSHPHRRHAPRKRGIQYAAAHQLNHNRLGVPDRPVKPGDDIERVARLWIASSHQRKLLRNLVASGSQ</sequence>
<dbReference type="Proteomes" id="UP001058872">
    <property type="component" value="Chromosome"/>
</dbReference>